<keyword evidence="2" id="KW-0614">Plasmid</keyword>
<organism evidence="2">
    <name type="scientific">Cereibacter sphaeroides (strain ATCC 17025 / ATH 2.4.3)</name>
    <name type="common">Rhodobacter sphaeroides</name>
    <dbReference type="NCBI Taxonomy" id="349102"/>
    <lineage>
        <taxon>Bacteria</taxon>
        <taxon>Pseudomonadati</taxon>
        <taxon>Pseudomonadota</taxon>
        <taxon>Alphaproteobacteria</taxon>
        <taxon>Rhodobacterales</taxon>
        <taxon>Paracoccaceae</taxon>
        <taxon>Cereibacter</taxon>
    </lineage>
</organism>
<dbReference type="HOGENOM" id="CLU_096790_0_0_5"/>
<name>A4X0Q6_CERS5</name>
<dbReference type="InterPro" id="IPR014158">
    <property type="entry name" value="T4SS_VirB5"/>
</dbReference>
<dbReference type="BioCyc" id="RSPH349102:G1G8M-4517-MONOMER"/>
<evidence type="ECO:0000256" key="1">
    <source>
        <dbReference type="SAM" id="SignalP"/>
    </source>
</evidence>
<dbReference type="KEGG" id="rsq:Rsph17025_4375"/>
<dbReference type="Pfam" id="PF07996">
    <property type="entry name" value="T4SS"/>
    <property type="match status" value="1"/>
</dbReference>
<dbReference type="SUPFAM" id="SSF101082">
    <property type="entry name" value="Typo IV secretion system protein TraC"/>
    <property type="match status" value="1"/>
</dbReference>
<dbReference type="AlphaFoldDB" id="A4X0Q6"/>
<keyword evidence="1" id="KW-0732">Signal</keyword>
<sequence length="239" mass="25735" precursor="true">MTHRLGIVAALSVLLGASAASGQGVPVIDATSISNAKTQFAQQLAQMIKEFEEAQRLYSAINGATGMGEVVAMLNDPDVREVLGPDAQRIAASFDINLDDLGDLADTAKAVHAFASLENENITAEGFYRSELDRIKKQAGRNTATGERIVNLSDDRLGGLERLRQQIGMVETQKEVDALNTRIAIEQAMLQNDTNRIQGLSMLQAAQAQAEEQRQVELAAQRRQKEAAGFSATFGGTSF</sequence>
<evidence type="ECO:0000313" key="2">
    <source>
        <dbReference type="EMBL" id="ABP73220.1"/>
    </source>
</evidence>
<protein>
    <submittedName>
        <fullName evidence="2">Type IV secretion system family protein</fullName>
    </submittedName>
</protein>
<dbReference type="InterPro" id="IPR023220">
    <property type="entry name" value="T4SS_VirB5-domain"/>
</dbReference>
<dbReference type="CDD" id="cd14262">
    <property type="entry name" value="VirB5_like"/>
    <property type="match status" value="1"/>
</dbReference>
<dbReference type="Gene3D" id="1.20.58.430">
    <property type="entry name" value="Type IV secretion system, VirB5-domain"/>
    <property type="match status" value="1"/>
</dbReference>
<dbReference type="EMBL" id="CP000665">
    <property type="protein sequence ID" value="ABP73220.1"/>
    <property type="molecule type" value="Genomic_DNA"/>
</dbReference>
<feature type="signal peptide" evidence="1">
    <location>
        <begin position="1"/>
        <end position="19"/>
    </location>
</feature>
<geneLocation type="plasmid" evidence="2">
    <name>pRSPA04</name>
</geneLocation>
<reference evidence="2" key="1">
    <citation type="submission" date="2007-04" db="EMBL/GenBank/DDBJ databases">
        <title>Complete sequence of plasmid pRSPA04 of Rhodobacter sphaeroides ATCC 17025.</title>
        <authorList>
            <consortium name="US DOE Joint Genome Institute"/>
            <person name="Copeland A."/>
            <person name="Lucas S."/>
            <person name="Lapidus A."/>
            <person name="Barry K."/>
            <person name="Detter J.C."/>
            <person name="Glavina del Rio T."/>
            <person name="Hammon N."/>
            <person name="Israni S."/>
            <person name="Dalin E."/>
            <person name="Tice H."/>
            <person name="Pitluck S."/>
            <person name="Chertkov O."/>
            <person name="Brettin T."/>
            <person name="Bruce D."/>
            <person name="Han C."/>
            <person name="Schmutz J."/>
            <person name="Larimer F."/>
            <person name="Land M."/>
            <person name="Hauser L."/>
            <person name="Kyrpides N."/>
            <person name="Kim E."/>
            <person name="Richardson P."/>
            <person name="Mackenzie C."/>
            <person name="Choudhary M."/>
            <person name="Donohue T.J."/>
            <person name="Kaplan S."/>
        </authorList>
    </citation>
    <scope>NUCLEOTIDE SEQUENCE [LARGE SCALE GENOMIC DNA]</scope>
    <source>
        <strain evidence="2">ATCC 17025</strain>
        <plasmid evidence="2">pRSPA04</plasmid>
    </source>
</reference>
<proteinExistence type="predicted"/>
<accession>A4X0Q6</accession>
<feature type="chain" id="PRO_5002674727" evidence="1">
    <location>
        <begin position="20"/>
        <end position="239"/>
    </location>
</feature>
<gene>
    <name evidence="2" type="ordered locus">Rsph17025_4375</name>
</gene>